<comment type="caution">
    <text evidence="10">The sequence shown here is derived from an EMBL/GenBank/DDBJ whole genome shotgun (WGS) entry which is preliminary data.</text>
</comment>
<dbReference type="GO" id="GO:0016829">
    <property type="term" value="F:lyase activity"/>
    <property type="evidence" value="ECO:0007669"/>
    <property type="project" value="UniProtKB-KW"/>
</dbReference>
<dbReference type="Gene3D" id="3.20.20.190">
    <property type="entry name" value="Phosphatidylinositol (PI) phosphodiesterase"/>
    <property type="match status" value="1"/>
</dbReference>
<evidence type="ECO:0000256" key="8">
    <source>
        <dbReference type="SAM" id="SignalP"/>
    </source>
</evidence>
<dbReference type="InterPro" id="IPR000909">
    <property type="entry name" value="PLipase_C_PInositol-sp_X_dom"/>
</dbReference>
<dbReference type="EMBL" id="BGPR01010586">
    <property type="protein sequence ID" value="GBN46919.1"/>
    <property type="molecule type" value="Genomic_DNA"/>
</dbReference>
<dbReference type="GO" id="GO:0005576">
    <property type="term" value="C:extracellular region"/>
    <property type="evidence" value="ECO:0007669"/>
    <property type="project" value="UniProtKB-SubCell"/>
</dbReference>
<dbReference type="SMART" id="SM00148">
    <property type="entry name" value="PLCXc"/>
    <property type="match status" value="1"/>
</dbReference>
<protein>
    <recommendedName>
        <fullName evidence="9">Phosphatidylinositol-specific phospholipase C X domain-containing protein</fullName>
    </recommendedName>
</protein>
<keyword evidence="4" id="KW-0479">Metal-binding</keyword>
<gene>
    <name evidence="10" type="ORF">AVEN_62146_1</name>
</gene>
<keyword evidence="11" id="KW-1185">Reference proteome</keyword>
<dbReference type="PROSITE" id="PS50007">
    <property type="entry name" value="PIPLC_X_DOMAIN"/>
    <property type="match status" value="1"/>
</dbReference>
<dbReference type="GO" id="GO:0046872">
    <property type="term" value="F:metal ion binding"/>
    <property type="evidence" value="ECO:0007669"/>
    <property type="project" value="UniProtKB-KW"/>
</dbReference>
<evidence type="ECO:0000313" key="10">
    <source>
        <dbReference type="EMBL" id="GBN46919.1"/>
    </source>
</evidence>
<dbReference type="Proteomes" id="UP000499080">
    <property type="component" value="Unassembled WGS sequence"/>
</dbReference>
<dbReference type="PANTHER" id="PTHR13593">
    <property type="match status" value="1"/>
</dbReference>
<comment type="catalytic activity">
    <reaction evidence="1">
        <text>an N-(acyl)-sphingosylphosphoethanolamine = an N-(acyl)-sphingosyl-1,3-cyclic phosphate + ethanolamine</text>
        <dbReference type="Rhea" id="RHEA:60648"/>
        <dbReference type="ChEBI" id="CHEBI:57603"/>
        <dbReference type="ChEBI" id="CHEBI:143891"/>
        <dbReference type="ChEBI" id="CHEBI:143892"/>
    </reaction>
</comment>
<sequence>MKIKFISSILICLLFGVEGFVDNKFENGKQHPKVYITVSSIATSYFFQPCHRKIILNYYDADCERIARSFPFVGLYSHDPTVDLRNHLAIHKPIACPDGKFETNVSLPYFEFNTQDTVSKCLGFWAVYVEAGNVVHSSCLCTHPDWMYNMKDMIGGRPLKSLMIPGTHDSGCYMRYNPYKNTVYERYIFTQEESVYNQLVYGVRYLDLRIWHEGAYKRTSRIFITHDVFHLGLPVLEEVLQQIKDFVLVTKEIIVVDFHRKMTGFFKSLELEEWQHEEIIELGKKIFGNFLIDRKYANMPLEFLWKIDKRILFAYRGYDEPIGDDLIAFNVHHWWIDTQNVTILHKYLASCCCLNRYGLTATNAVLTPNIWFSRRRLSNLANSVIDNWFRNELSCSNVVLTDYFLATDCHIGVTPALVQLGLTRKSVPALSSQSDWETSVRRNRTFSFRPSSTG</sequence>
<evidence type="ECO:0000256" key="3">
    <source>
        <dbReference type="ARBA" id="ARBA00022525"/>
    </source>
</evidence>
<feature type="signal peptide" evidence="8">
    <location>
        <begin position="1"/>
        <end position="19"/>
    </location>
</feature>
<keyword evidence="6" id="KW-1015">Disulfide bond</keyword>
<dbReference type="OrthoDB" id="1046782at2759"/>
<keyword evidence="8" id="KW-0732">Signal</keyword>
<organism evidence="10 11">
    <name type="scientific">Araneus ventricosus</name>
    <name type="common">Orbweaver spider</name>
    <name type="synonym">Epeira ventricosa</name>
    <dbReference type="NCBI Taxonomy" id="182803"/>
    <lineage>
        <taxon>Eukaryota</taxon>
        <taxon>Metazoa</taxon>
        <taxon>Ecdysozoa</taxon>
        <taxon>Arthropoda</taxon>
        <taxon>Chelicerata</taxon>
        <taxon>Arachnida</taxon>
        <taxon>Araneae</taxon>
        <taxon>Araneomorphae</taxon>
        <taxon>Entelegynae</taxon>
        <taxon>Araneoidea</taxon>
        <taxon>Araneidae</taxon>
        <taxon>Araneus</taxon>
    </lineage>
</organism>
<evidence type="ECO:0000256" key="6">
    <source>
        <dbReference type="ARBA" id="ARBA00023157"/>
    </source>
</evidence>
<evidence type="ECO:0000256" key="5">
    <source>
        <dbReference type="ARBA" id="ARBA00022842"/>
    </source>
</evidence>
<dbReference type="InterPro" id="IPR051057">
    <property type="entry name" value="PI-PLC_domain"/>
</dbReference>
<evidence type="ECO:0000256" key="1">
    <source>
        <dbReference type="ARBA" id="ARBA00000110"/>
    </source>
</evidence>
<evidence type="ECO:0000259" key="9">
    <source>
        <dbReference type="SMART" id="SM00148"/>
    </source>
</evidence>
<keyword evidence="3" id="KW-0964">Secreted</keyword>
<evidence type="ECO:0000256" key="7">
    <source>
        <dbReference type="ARBA" id="ARBA00023239"/>
    </source>
</evidence>
<dbReference type="GO" id="GO:0006629">
    <property type="term" value="P:lipid metabolic process"/>
    <property type="evidence" value="ECO:0007669"/>
    <property type="project" value="InterPro"/>
</dbReference>
<dbReference type="InterPro" id="IPR017946">
    <property type="entry name" value="PLC-like_Pdiesterase_TIM-brl"/>
</dbReference>
<evidence type="ECO:0000313" key="11">
    <source>
        <dbReference type="Proteomes" id="UP000499080"/>
    </source>
</evidence>
<dbReference type="PANTHER" id="PTHR13593:SF103">
    <property type="entry name" value="RE10370P"/>
    <property type="match status" value="1"/>
</dbReference>
<proteinExistence type="predicted"/>
<dbReference type="GO" id="GO:0008081">
    <property type="term" value="F:phosphoric diester hydrolase activity"/>
    <property type="evidence" value="ECO:0007669"/>
    <property type="project" value="InterPro"/>
</dbReference>
<feature type="domain" description="Phosphatidylinositol-specific phospholipase C X" evidence="9">
    <location>
        <begin position="153"/>
        <end position="316"/>
    </location>
</feature>
<reference evidence="10 11" key="1">
    <citation type="journal article" date="2019" name="Sci. Rep.">
        <title>Orb-weaving spider Araneus ventricosus genome elucidates the spidroin gene catalogue.</title>
        <authorList>
            <person name="Kono N."/>
            <person name="Nakamura H."/>
            <person name="Ohtoshi R."/>
            <person name="Moran D.A.P."/>
            <person name="Shinohara A."/>
            <person name="Yoshida Y."/>
            <person name="Fujiwara M."/>
            <person name="Mori M."/>
            <person name="Tomita M."/>
            <person name="Arakawa K."/>
        </authorList>
    </citation>
    <scope>NUCLEOTIDE SEQUENCE [LARGE SCALE GENOMIC DNA]</scope>
</reference>
<dbReference type="SUPFAM" id="SSF51695">
    <property type="entry name" value="PLC-like phosphodiesterases"/>
    <property type="match status" value="1"/>
</dbReference>
<feature type="chain" id="PRO_5021275950" description="Phosphatidylinositol-specific phospholipase C X domain-containing protein" evidence="8">
    <location>
        <begin position="20"/>
        <end position="454"/>
    </location>
</feature>
<keyword evidence="5" id="KW-0460">Magnesium</keyword>
<evidence type="ECO:0000256" key="2">
    <source>
        <dbReference type="ARBA" id="ARBA00004613"/>
    </source>
</evidence>
<comment type="subcellular location">
    <subcellularLocation>
        <location evidence="2">Secreted</location>
    </subcellularLocation>
</comment>
<evidence type="ECO:0000256" key="4">
    <source>
        <dbReference type="ARBA" id="ARBA00022723"/>
    </source>
</evidence>
<name>A0A4Y2P7C3_ARAVE</name>
<keyword evidence="7" id="KW-0456">Lyase</keyword>
<accession>A0A4Y2P7C3</accession>
<dbReference type="AlphaFoldDB" id="A0A4Y2P7C3"/>